<sequence>MNRTASTLIAFSDSSRSDLADENFKSEGEPPHFSFEDEYPDGGLRAWLVVLGVTCGVCATFGFINAWGVFQAYYTEFYLRGTDPSTIAWIGSVQYALVFMPGLAFGRLFDMGHLRVPVLMASVVLVVSTILTGQCTKFWHLLLCQGFAVGLSSGTIFTAAFGTVPHWFKKRLGIAFAFMAIGSSIGGTVFPIILKNLIAHQRSLLYFQWTMRFTALILLGFLIVCNLTIARRLPPRPTSGPFIDLREFKSPAFSLYTLSAFTAFLGLYTCLTYIDISAVLAGIDPDFAFYLLSIANASSVIGRLGSGIIADRKGPLNAMIPGTLIAGVMTYIWPFVTSKGAFVAVAVIYGISSGIFISLMGQPIVRMGDGNIKDIGMRCGMASTVLSFGALAGPPISGAIQNATGDFKGVGIYAGTCIMMSVLLLVITRQIMLRKVVGNA</sequence>
<feature type="transmembrane region" description="Helical" evidence="3">
    <location>
        <begin position="116"/>
        <end position="132"/>
    </location>
</feature>
<feature type="transmembrane region" description="Helical" evidence="3">
    <location>
        <begin position="138"/>
        <end position="160"/>
    </location>
</feature>
<dbReference type="InterPro" id="IPR020846">
    <property type="entry name" value="MFS_dom"/>
</dbReference>
<feature type="transmembrane region" description="Helical" evidence="3">
    <location>
        <begin position="255"/>
        <end position="281"/>
    </location>
</feature>
<feature type="transmembrane region" description="Helical" evidence="3">
    <location>
        <begin position="340"/>
        <end position="359"/>
    </location>
</feature>
<feature type="transmembrane region" description="Helical" evidence="3">
    <location>
        <begin position="379"/>
        <end position="398"/>
    </location>
</feature>
<evidence type="ECO:0000313" key="6">
    <source>
        <dbReference type="Proteomes" id="UP000092993"/>
    </source>
</evidence>
<dbReference type="InterPro" id="IPR050327">
    <property type="entry name" value="Proton-linked_MCT"/>
</dbReference>
<dbReference type="InterPro" id="IPR011701">
    <property type="entry name" value="MFS"/>
</dbReference>
<feature type="transmembrane region" description="Helical" evidence="3">
    <location>
        <begin position="316"/>
        <end position="334"/>
    </location>
</feature>
<keyword evidence="3" id="KW-1133">Transmembrane helix</keyword>
<dbReference type="GO" id="GO:0016020">
    <property type="term" value="C:membrane"/>
    <property type="evidence" value="ECO:0007669"/>
    <property type="project" value="UniProtKB-SubCell"/>
</dbReference>
<dbReference type="InterPro" id="IPR036259">
    <property type="entry name" value="MFS_trans_sf"/>
</dbReference>
<gene>
    <name evidence="5" type="primary">MCH5_14</name>
    <name evidence="5" type="ORF">A0H81_03064</name>
</gene>
<feature type="domain" description="Major facilitator superfamily (MFS) profile" evidence="4">
    <location>
        <begin position="48"/>
        <end position="432"/>
    </location>
</feature>
<feature type="transmembrane region" description="Helical" evidence="3">
    <location>
        <begin position="46"/>
        <end position="67"/>
    </location>
</feature>
<name>A0A1C7MIW4_GRIFR</name>
<evidence type="ECO:0000256" key="3">
    <source>
        <dbReference type="SAM" id="Phobius"/>
    </source>
</evidence>
<dbReference type="PROSITE" id="PS50850">
    <property type="entry name" value="MFS"/>
    <property type="match status" value="1"/>
</dbReference>
<dbReference type="PANTHER" id="PTHR11360:SF177">
    <property type="entry name" value="RIBOFLAVIN TRANSPORTER MCH5"/>
    <property type="match status" value="1"/>
</dbReference>
<evidence type="ECO:0000259" key="4">
    <source>
        <dbReference type="PROSITE" id="PS50850"/>
    </source>
</evidence>
<dbReference type="PANTHER" id="PTHR11360">
    <property type="entry name" value="MONOCARBOXYLATE TRANSPORTER"/>
    <property type="match status" value="1"/>
</dbReference>
<keyword evidence="3" id="KW-0812">Transmembrane</keyword>
<evidence type="ECO:0000313" key="5">
    <source>
        <dbReference type="EMBL" id="OBZ76349.1"/>
    </source>
</evidence>
<keyword evidence="6" id="KW-1185">Reference proteome</keyword>
<evidence type="ECO:0000256" key="2">
    <source>
        <dbReference type="ARBA" id="ARBA00006727"/>
    </source>
</evidence>
<proteinExistence type="inferred from homology"/>
<dbReference type="SUPFAM" id="SSF103473">
    <property type="entry name" value="MFS general substrate transporter"/>
    <property type="match status" value="1"/>
</dbReference>
<keyword evidence="3" id="KW-0472">Membrane</keyword>
<accession>A0A1C7MIW4</accession>
<dbReference type="EMBL" id="LUGG01000003">
    <property type="protein sequence ID" value="OBZ76349.1"/>
    <property type="molecule type" value="Genomic_DNA"/>
</dbReference>
<dbReference type="GO" id="GO:0022857">
    <property type="term" value="F:transmembrane transporter activity"/>
    <property type="evidence" value="ECO:0007669"/>
    <property type="project" value="InterPro"/>
</dbReference>
<feature type="transmembrane region" description="Helical" evidence="3">
    <location>
        <begin position="87"/>
        <end position="109"/>
    </location>
</feature>
<comment type="subcellular location">
    <subcellularLocation>
        <location evidence="1">Membrane</location>
        <topology evidence="1">Multi-pass membrane protein</topology>
    </subcellularLocation>
</comment>
<feature type="transmembrane region" description="Helical" evidence="3">
    <location>
        <begin position="287"/>
        <end position="304"/>
    </location>
</feature>
<evidence type="ECO:0000256" key="1">
    <source>
        <dbReference type="ARBA" id="ARBA00004141"/>
    </source>
</evidence>
<feature type="transmembrane region" description="Helical" evidence="3">
    <location>
        <begin position="410"/>
        <end position="427"/>
    </location>
</feature>
<comment type="caution">
    <text evidence="5">The sequence shown here is derived from an EMBL/GenBank/DDBJ whole genome shotgun (WGS) entry which is preliminary data.</text>
</comment>
<feature type="transmembrane region" description="Helical" evidence="3">
    <location>
        <begin position="206"/>
        <end position="229"/>
    </location>
</feature>
<reference evidence="5 6" key="1">
    <citation type="submission" date="2016-03" db="EMBL/GenBank/DDBJ databases">
        <title>Whole genome sequencing of Grifola frondosa 9006-11.</title>
        <authorList>
            <person name="Min B."/>
            <person name="Park H."/>
            <person name="Kim J.-G."/>
            <person name="Cho H."/>
            <person name="Oh Y.-L."/>
            <person name="Kong W.-S."/>
            <person name="Choi I.-G."/>
        </authorList>
    </citation>
    <scope>NUCLEOTIDE SEQUENCE [LARGE SCALE GENOMIC DNA]</scope>
    <source>
        <strain evidence="5 6">9006-11</strain>
    </source>
</reference>
<dbReference type="Gene3D" id="1.20.1250.20">
    <property type="entry name" value="MFS general substrate transporter like domains"/>
    <property type="match status" value="2"/>
</dbReference>
<feature type="transmembrane region" description="Helical" evidence="3">
    <location>
        <begin position="172"/>
        <end position="194"/>
    </location>
</feature>
<dbReference type="Pfam" id="PF07690">
    <property type="entry name" value="MFS_1"/>
    <property type="match status" value="1"/>
</dbReference>
<protein>
    <submittedName>
        <fullName evidence="5">Riboflavin transporter MCH5</fullName>
    </submittedName>
</protein>
<organism evidence="5 6">
    <name type="scientific">Grifola frondosa</name>
    <name type="common">Maitake</name>
    <name type="synonym">Polyporus frondosus</name>
    <dbReference type="NCBI Taxonomy" id="5627"/>
    <lineage>
        <taxon>Eukaryota</taxon>
        <taxon>Fungi</taxon>
        <taxon>Dikarya</taxon>
        <taxon>Basidiomycota</taxon>
        <taxon>Agaricomycotina</taxon>
        <taxon>Agaricomycetes</taxon>
        <taxon>Polyporales</taxon>
        <taxon>Grifolaceae</taxon>
        <taxon>Grifola</taxon>
    </lineage>
</organism>
<dbReference type="AlphaFoldDB" id="A0A1C7MIW4"/>
<dbReference type="OrthoDB" id="6509908at2759"/>
<comment type="similarity">
    <text evidence="2">Belongs to the major facilitator superfamily. Monocarboxylate porter (TC 2.A.1.13) family.</text>
</comment>
<dbReference type="Proteomes" id="UP000092993">
    <property type="component" value="Unassembled WGS sequence"/>
</dbReference>